<keyword evidence="5" id="KW-0001">2Fe-2S</keyword>
<evidence type="ECO:0000256" key="8">
    <source>
        <dbReference type="ARBA" id="ARBA00023004"/>
    </source>
</evidence>
<evidence type="ECO:0000256" key="7">
    <source>
        <dbReference type="ARBA" id="ARBA00022982"/>
    </source>
</evidence>
<dbReference type="InterPro" id="IPR012675">
    <property type="entry name" value="Beta-grasp_dom_sf"/>
</dbReference>
<comment type="cofactor">
    <cofactor evidence="15">
        <name>[2Fe-2S] cluster</name>
        <dbReference type="ChEBI" id="CHEBI:190135"/>
    </cofactor>
</comment>
<dbReference type="GO" id="GO:0051537">
    <property type="term" value="F:2 iron, 2 sulfur cluster binding"/>
    <property type="evidence" value="ECO:0007669"/>
    <property type="project" value="UniProtKB-KW"/>
</dbReference>
<evidence type="ECO:0000313" key="18">
    <source>
        <dbReference type="Ensembl" id="ENSZALP00000014432.1"/>
    </source>
</evidence>
<evidence type="ECO:0000259" key="17">
    <source>
        <dbReference type="PROSITE" id="PS51085"/>
    </source>
</evidence>
<dbReference type="FunFam" id="3.10.20.30:FF:000013">
    <property type="entry name" value="Adrenodoxin, mitochondrial"/>
    <property type="match status" value="1"/>
</dbReference>
<evidence type="ECO:0000256" key="5">
    <source>
        <dbReference type="ARBA" id="ARBA00022714"/>
    </source>
</evidence>
<evidence type="ECO:0000256" key="1">
    <source>
        <dbReference type="ARBA" id="ARBA00004305"/>
    </source>
</evidence>
<dbReference type="GO" id="GO:0009055">
    <property type="term" value="F:electron transfer activity"/>
    <property type="evidence" value="ECO:0007669"/>
    <property type="project" value="TreeGrafter"/>
</dbReference>
<evidence type="ECO:0000256" key="4">
    <source>
        <dbReference type="ARBA" id="ARBA00022548"/>
    </source>
</evidence>
<evidence type="ECO:0000313" key="19">
    <source>
        <dbReference type="Proteomes" id="UP000694413"/>
    </source>
</evidence>
<evidence type="ECO:0000256" key="15">
    <source>
        <dbReference type="ARBA" id="ARBA00034078"/>
    </source>
</evidence>
<feature type="domain" description="2Fe-2S ferredoxin-type" evidence="17">
    <location>
        <begin position="70"/>
        <end position="174"/>
    </location>
</feature>
<dbReference type="Pfam" id="PF00111">
    <property type="entry name" value="Fer2"/>
    <property type="match status" value="1"/>
</dbReference>
<evidence type="ECO:0000256" key="2">
    <source>
        <dbReference type="ARBA" id="ARBA00010914"/>
    </source>
</evidence>
<evidence type="ECO:0000256" key="10">
    <source>
        <dbReference type="ARBA" id="ARBA00023098"/>
    </source>
</evidence>
<dbReference type="GO" id="GO:0006694">
    <property type="term" value="P:steroid biosynthetic process"/>
    <property type="evidence" value="ECO:0007669"/>
    <property type="project" value="UniProtKB-KW"/>
</dbReference>
<evidence type="ECO:0000256" key="16">
    <source>
        <dbReference type="ARBA" id="ARBA00042934"/>
    </source>
</evidence>
<gene>
    <name evidence="18" type="primary">FDX1</name>
</gene>
<evidence type="ECO:0000256" key="6">
    <source>
        <dbReference type="ARBA" id="ARBA00022723"/>
    </source>
</evidence>
<protein>
    <recommendedName>
        <fullName evidence="16">Adrenal ferredoxin</fullName>
    </recommendedName>
</protein>
<keyword evidence="12" id="KW-1207">Sterol metabolism</keyword>
<evidence type="ECO:0000256" key="3">
    <source>
        <dbReference type="ARBA" id="ARBA00022448"/>
    </source>
</evidence>
<dbReference type="AlphaFoldDB" id="A0A8D2MXM2"/>
<dbReference type="Gene3D" id="3.10.20.30">
    <property type="match status" value="1"/>
</dbReference>
<evidence type="ECO:0000256" key="9">
    <source>
        <dbReference type="ARBA" id="ARBA00023014"/>
    </source>
</evidence>
<dbReference type="InterPro" id="IPR036010">
    <property type="entry name" value="2Fe-2S_ferredoxin-like_sf"/>
</dbReference>
<comment type="subcellular location">
    <subcellularLocation>
        <location evidence="1">Mitochondrion matrix</location>
    </subcellularLocation>
</comment>
<proteinExistence type="inferred from homology"/>
<dbReference type="GO" id="GO:0046872">
    <property type="term" value="F:metal ion binding"/>
    <property type="evidence" value="ECO:0007669"/>
    <property type="project" value="UniProtKB-KW"/>
</dbReference>
<dbReference type="SUPFAM" id="SSF54292">
    <property type="entry name" value="2Fe-2S ferredoxin-like"/>
    <property type="match status" value="1"/>
</dbReference>
<keyword evidence="11" id="KW-0496">Mitochondrion</keyword>
<dbReference type="GO" id="GO:0008203">
    <property type="term" value="P:cholesterol metabolic process"/>
    <property type="evidence" value="ECO:0007669"/>
    <property type="project" value="UniProtKB-KW"/>
</dbReference>
<keyword evidence="13" id="KW-0753">Steroid metabolism</keyword>
<accession>A0A8D2MXM2</accession>
<keyword evidence="3" id="KW-0813">Transport</keyword>
<dbReference type="CDD" id="cd00207">
    <property type="entry name" value="fer2"/>
    <property type="match status" value="1"/>
</dbReference>
<dbReference type="InterPro" id="IPR001041">
    <property type="entry name" value="2Fe-2S_ferredoxin-type"/>
</dbReference>
<dbReference type="PROSITE" id="PS51085">
    <property type="entry name" value="2FE2S_FER_2"/>
    <property type="match status" value="1"/>
</dbReference>
<dbReference type="Proteomes" id="UP000694413">
    <property type="component" value="Unassembled WGS sequence"/>
</dbReference>
<evidence type="ECO:0000256" key="14">
    <source>
        <dbReference type="ARBA" id="ARBA00023250"/>
    </source>
</evidence>
<keyword evidence="19" id="KW-1185">Reference proteome</keyword>
<organism evidence="18 19">
    <name type="scientific">Zonotrichia albicollis</name>
    <name type="common">White-throated sparrow</name>
    <name type="synonym">Fringilla albicollis</name>
    <dbReference type="NCBI Taxonomy" id="44394"/>
    <lineage>
        <taxon>Eukaryota</taxon>
        <taxon>Metazoa</taxon>
        <taxon>Chordata</taxon>
        <taxon>Craniata</taxon>
        <taxon>Vertebrata</taxon>
        <taxon>Euteleostomi</taxon>
        <taxon>Archelosauria</taxon>
        <taxon>Archosauria</taxon>
        <taxon>Dinosauria</taxon>
        <taxon>Saurischia</taxon>
        <taxon>Theropoda</taxon>
        <taxon>Coelurosauria</taxon>
        <taxon>Aves</taxon>
        <taxon>Neognathae</taxon>
        <taxon>Neoaves</taxon>
        <taxon>Telluraves</taxon>
        <taxon>Australaves</taxon>
        <taxon>Passeriformes</taxon>
        <taxon>Passerellidae</taxon>
        <taxon>Zonotrichia</taxon>
    </lineage>
</organism>
<dbReference type="PROSITE" id="PS00814">
    <property type="entry name" value="ADX"/>
    <property type="match status" value="1"/>
</dbReference>
<dbReference type="Ensembl" id="ENSZALT00000019581.1">
    <property type="protein sequence ID" value="ENSZALP00000014432.1"/>
    <property type="gene ID" value="ENSZALG00000011980.1"/>
</dbReference>
<dbReference type="InterPro" id="IPR018298">
    <property type="entry name" value="Adrenodoxin_Fe-S_BS"/>
</dbReference>
<dbReference type="PRINTS" id="PR00355">
    <property type="entry name" value="ADRENODOXIN"/>
</dbReference>
<keyword evidence="10" id="KW-0443">Lipid metabolism</keyword>
<evidence type="ECO:0000256" key="11">
    <source>
        <dbReference type="ARBA" id="ARBA00023128"/>
    </source>
</evidence>
<keyword evidence="7" id="KW-0249">Electron transport</keyword>
<evidence type="ECO:0000256" key="12">
    <source>
        <dbReference type="ARBA" id="ARBA00023166"/>
    </source>
</evidence>
<evidence type="ECO:0000256" key="13">
    <source>
        <dbReference type="ARBA" id="ARBA00023221"/>
    </source>
</evidence>
<reference evidence="18" key="2">
    <citation type="submission" date="2025-09" db="UniProtKB">
        <authorList>
            <consortium name="Ensembl"/>
        </authorList>
    </citation>
    <scope>IDENTIFICATION</scope>
</reference>
<keyword evidence="9" id="KW-0411">Iron-sulfur</keyword>
<keyword evidence="6" id="KW-0479">Metal-binding</keyword>
<dbReference type="GO" id="GO:0140647">
    <property type="term" value="P:P450-containing electron transport chain"/>
    <property type="evidence" value="ECO:0007669"/>
    <property type="project" value="InterPro"/>
</dbReference>
<dbReference type="GO" id="GO:0005759">
    <property type="term" value="C:mitochondrial matrix"/>
    <property type="evidence" value="ECO:0007669"/>
    <property type="project" value="UniProtKB-SubCell"/>
</dbReference>
<name>A0A8D2MXM2_ZONAL</name>
<keyword evidence="8" id="KW-0408">Iron</keyword>
<dbReference type="PANTHER" id="PTHR23426:SF26">
    <property type="entry name" value="ADRENODOXIN, MITOCHONDRIAL"/>
    <property type="match status" value="1"/>
</dbReference>
<reference evidence="18" key="1">
    <citation type="submission" date="2025-08" db="UniProtKB">
        <authorList>
            <consortium name="Ensembl"/>
        </authorList>
    </citation>
    <scope>IDENTIFICATION</scope>
</reference>
<dbReference type="PANTHER" id="PTHR23426">
    <property type="entry name" value="FERREDOXIN/ADRENODOXIN"/>
    <property type="match status" value="1"/>
</dbReference>
<keyword evidence="4" id="KW-0153">Cholesterol metabolism</keyword>
<dbReference type="InterPro" id="IPR001055">
    <property type="entry name" value="Adrenodoxin-like"/>
</dbReference>
<sequence length="187" mass="20689">MAFIYIHFASTPAKKLMQTSISNVVYILSVITWLSELGEKESSCILLFSPFTHKLLSLGTIFETHSEDKITVHFINRDGDKLTAKGKPGDSLLDVVVDNNLDIDGFGACEGTLACSTCHLIFEDHIFEKLDAITDEEMDMLDLAYGLTETSRLGCQICLKKSMNDMTVRVPEAVADARQSVDMSKNS</sequence>
<keyword evidence="14" id="KW-0755">Steroidogenesis</keyword>
<comment type="similarity">
    <text evidence="2">Belongs to the adrenodoxin/putidaredoxin family.</text>
</comment>